<feature type="non-terminal residue" evidence="1">
    <location>
        <position position="225"/>
    </location>
</feature>
<dbReference type="AlphaFoldDB" id="A0ABD0PZD5"/>
<evidence type="ECO:0000313" key="2">
    <source>
        <dbReference type="Proteomes" id="UP001529510"/>
    </source>
</evidence>
<organism evidence="1 2">
    <name type="scientific">Cirrhinus mrigala</name>
    <name type="common">Mrigala</name>
    <dbReference type="NCBI Taxonomy" id="683832"/>
    <lineage>
        <taxon>Eukaryota</taxon>
        <taxon>Metazoa</taxon>
        <taxon>Chordata</taxon>
        <taxon>Craniata</taxon>
        <taxon>Vertebrata</taxon>
        <taxon>Euteleostomi</taxon>
        <taxon>Actinopterygii</taxon>
        <taxon>Neopterygii</taxon>
        <taxon>Teleostei</taxon>
        <taxon>Ostariophysi</taxon>
        <taxon>Cypriniformes</taxon>
        <taxon>Cyprinidae</taxon>
        <taxon>Labeoninae</taxon>
        <taxon>Labeonini</taxon>
        <taxon>Cirrhinus</taxon>
    </lineage>
</organism>
<feature type="non-terminal residue" evidence="1">
    <location>
        <position position="1"/>
    </location>
</feature>
<protein>
    <submittedName>
        <fullName evidence="1">Uncharacterized protein</fullName>
    </submittedName>
</protein>
<proteinExistence type="predicted"/>
<dbReference type="EMBL" id="JAMKFB020000012">
    <property type="protein sequence ID" value="KAL0179180.1"/>
    <property type="molecule type" value="Genomic_DNA"/>
</dbReference>
<evidence type="ECO:0000313" key="1">
    <source>
        <dbReference type="EMBL" id="KAL0179180.1"/>
    </source>
</evidence>
<dbReference type="Proteomes" id="UP001529510">
    <property type="component" value="Unassembled WGS sequence"/>
</dbReference>
<keyword evidence="2" id="KW-1185">Reference proteome</keyword>
<accession>A0ABD0PZD5</accession>
<comment type="caution">
    <text evidence="1">The sequence shown here is derived from an EMBL/GenBank/DDBJ whole genome shotgun (WGS) entry which is preliminary data.</text>
</comment>
<gene>
    <name evidence="1" type="ORF">M9458_024622</name>
</gene>
<name>A0ABD0PZD5_CIRMR</name>
<reference evidence="1 2" key="1">
    <citation type="submission" date="2024-05" db="EMBL/GenBank/DDBJ databases">
        <title>Genome sequencing and assembly of Indian major carp, Cirrhinus mrigala (Hamilton, 1822).</title>
        <authorList>
            <person name="Mohindra V."/>
            <person name="Chowdhury L.M."/>
            <person name="Lal K."/>
            <person name="Jena J.K."/>
        </authorList>
    </citation>
    <scope>NUCLEOTIDE SEQUENCE [LARGE SCALE GENOMIC DNA]</scope>
    <source>
        <strain evidence="1">CM1030</strain>
        <tissue evidence="1">Blood</tissue>
    </source>
</reference>
<sequence length="225" mass="23123">PEAYKCQPFHPLLPPPPLPSVCAVGSPRFCQSPSALWLEDPLSSPPASESRTPPLPVDPAAPPWVLAPSFPPWPGSPLDPPGSLVPPALPWSGLQSSGFASSLGSTLVLCCFGSTAAFWIRASTSVASAIGSTSVLQAPPPPAPLLPFSSMAPLSVNSNVGRHHGCGLGPAWVPPGSSCSKSLLSSPWLLSPSSPPWTLLLPSSHLCLPLLLSTARGRAFLEGGN</sequence>